<dbReference type="GO" id="GO:0016787">
    <property type="term" value="F:hydrolase activity"/>
    <property type="evidence" value="ECO:0007669"/>
    <property type="project" value="UniProtKB-KW"/>
</dbReference>
<dbReference type="NCBIfam" id="TIGR01879">
    <property type="entry name" value="hydantase"/>
    <property type="match status" value="1"/>
</dbReference>
<dbReference type="Gene3D" id="3.40.630.10">
    <property type="entry name" value="Zn peptidases"/>
    <property type="match status" value="1"/>
</dbReference>
<dbReference type="PANTHER" id="PTHR32494:SF5">
    <property type="entry name" value="ALLANTOATE AMIDOHYDROLASE"/>
    <property type="match status" value="1"/>
</dbReference>
<dbReference type="InterPro" id="IPR036264">
    <property type="entry name" value="Bact_exopeptidase_dim_dom"/>
</dbReference>
<evidence type="ECO:0000256" key="2">
    <source>
        <dbReference type="ARBA" id="ARBA00022801"/>
    </source>
</evidence>
<comment type="caution">
    <text evidence="4">The sequence shown here is derived from an EMBL/GenBank/DDBJ whole genome shotgun (WGS) entry which is preliminary data.</text>
</comment>
<evidence type="ECO:0000313" key="4">
    <source>
        <dbReference type="EMBL" id="GKS81643.1"/>
    </source>
</evidence>
<organism evidence="4 5">
    <name type="scientific">Ligilactobacillus pabuli</name>
    <dbReference type="NCBI Taxonomy" id="2886039"/>
    <lineage>
        <taxon>Bacteria</taxon>
        <taxon>Bacillati</taxon>
        <taxon>Bacillota</taxon>
        <taxon>Bacilli</taxon>
        <taxon>Lactobacillales</taxon>
        <taxon>Lactobacillaceae</taxon>
        <taxon>Ligilactobacillus</taxon>
    </lineage>
</organism>
<dbReference type="Pfam" id="PF07687">
    <property type="entry name" value="M20_dimer"/>
    <property type="match status" value="1"/>
</dbReference>
<evidence type="ECO:0000256" key="1">
    <source>
        <dbReference type="ARBA" id="ARBA00006153"/>
    </source>
</evidence>
<dbReference type="PIRSF" id="PIRSF001235">
    <property type="entry name" value="Amidase_carbamoylase"/>
    <property type="match status" value="1"/>
</dbReference>
<keyword evidence="5" id="KW-1185">Reference proteome</keyword>
<reference evidence="4" key="1">
    <citation type="journal article" date="2022" name="Int. J. Syst. Evol. Microbiol.">
        <title>A novel species of lactic acid bacteria, Ligilactobacillus pabuli sp. nov., isolated from alfalfa silage.</title>
        <authorList>
            <person name="Tohno M."/>
            <person name="Tanizawa Y."/>
            <person name="Sawada H."/>
            <person name="Sakamoto M."/>
            <person name="Ohkuma M."/>
            <person name="Kobayashi H."/>
        </authorList>
    </citation>
    <scope>NUCLEOTIDE SEQUENCE</scope>
    <source>
        <strain evidence="4">AF129</strain>
    </source>
</reference>
<keyword evidence="2 4" id="KW-0378">Hydrolase</keyword>
<proteinExistence type="inferred from homology"/>
<dbReference type="InterPro" id="IPR011650">
    <property type="entry name" value="Peptidase_M20_dimer"/>
</dbReference>
<dbReference type="SUPFAM" id="SSF53187">
    <property type="entry name" value="Zn-dependent exopeptidases"/>
    <property type="match status" value="1"/>
</dbReference>
<dbReference type="EMBL" id="BQXH01000011">
    <property type="protein sequence ID" value="GKS81643.1"/>
    <property type="molecule type" value="Genomic_DNA"/>
</dbReference>
<accession>A0ABQ5JIC6</accession>
<evidence type="ECO:0000259" key="3">
    <source>
        <dbReference type="Pfam" id="PF07687"/>
    </source>
</evidence>
<dbReference type="Proteomes" id="UP001055149">
    <property type="component" value="Unassembled WGS sequence"/>
</dbReference>
<dbReference type="Pfam" id="PF01546">
    <property type="entry name" value="Peptidase_M20"/>
    <property type="match status" value="1"/>
</dbReference>
<evidence type="ECO:0000313" key="5">
    <source>
        <dbReference type="Proteomes" id="UP001055149"/>
    </source>
</evidence>
<comment type="similarity">
    <text evidence="1">Belongs to the peptidase M20 family.</text>
</comment>
<dbReference type="PANTHER" id="PTHR32494">
    <property type="entry name" value="ALLANTOATE DEIMINASE-RELATED"/>
    <property type="match status" value="1"/>
</dbReference>
<dbReference type="InterPro" id="IPR002933">
    <property type="entry name" value="Peptidase_M20"/>
</dbReference>
<sequence>MTEKAVETVQELFAQIIDLSRETPGQNRAVYSANWVAAQGLVIKFALAHGLQVMVDDFGTVYADLPGQTSSQVVATGSHIDTVTDGGRYDGLYGVLGGLQAVLNLQKDAARLQHTVRLISFSEEEGSRFPTTFTGSKHYIKADQDLDLTDENGVSFAAAKQEAVAKLQAITGVNRGIPAVPACFTELHIEQGPRLELAHAQIGLVTAICGQRRFTIQVHGNANHAGTTPMDQRQDALLAAAELIGKLHSLAGEVSDQLTFTVGQLNVLPNTVNVIPGQVNFTVDCHHDDEATLDHYEQLLRQQVEQLGQRAGFHTEIERWAHDLPTHLDSQLLAANRKLAQKLGLSQLELASGAGHDSEIMSRVTPTTMIFVPSIGGVSHAPAENTSEADLQAGVALLTASLQNLAF</sequence>
<dbReference type="Gene3D" id="3.30.70.360">
    <property type="match status" value="1"/>
</dbReference>
<dbReference type="RefSeq" id="WP_244055387.1">
    <property type="nucleotide sequence ID" value="NZ_BQXH01000011.1"/>
</dbReference>
<protein>
    <submittedName>
        <fullName evidence="4">Zn-dependent hydrolase</fullName>
    </submittedName>
</protein>
<dbReference type="InterPro" id="IPR010158">
    <property type="entry name" value="Amidase_Cbmase"/>
</dbReference>
<feature type="domain" description="Peptidase M20 dimerisation" evidence="3">
    <location>
        <begin position="209"/>
        <end position="307"/>
    </location>
</feature>
<dbReference type="SUPFAM" id="SSF55031">
    <property type="entry name" value="Bacterial exopeptidase dimerisation domain"/>
    <property type="match status" value="1"/>
</dbReference>
<dbReference type="CDD" id="cd03884">
    <property type="entry name" value="M20_bAS"/>
    <property type="match status" value="1"/>
</dbReference>
<gene>
    <name evidence="4" type="ORF">LPAF129_13290</name>
</gene>
<name>A0ABQ5JIC6_9LACO</name>